<evidence type="ECO:0000313" key="1">
    <source>
        <dbReference type="EMBL" id="GHH72806.1"/>
    </source>
</evidence>
<evidence type="ECO:0000313" key="2">
    <source>
        <dbReference type="Proteomes" id="UP000627369"/>
    </source>
</evidence>
<dbReference type="EMBL" id="BNAS01000003">
    <property type="protein sequence ID" value="GHH72806.1"/>
    <property type="molecule type" value="Genomic_DNA"/>
</dbReference>
<proteinExistence type="predicted"/>
<reference evidence="1" key="2">
    <citation type="submission" date="2020-09" db="EMBL/GenBank/DDBJ databases">
        <authorList>
            <person name="Sun Q."/>
            <person name="Zhou Y."/>
        </authorList>
    </citation>
    <scope>NUCLEOTIDE SEQUENCE</scope>
    <source>
        <strain evidence="1">CGMCC 4.7398</strain>
    </source>
</reference>
<sequence>MIAVIGRHVPNSTVYRKYLPNRMRYRDNGYAASTETTTVIAPEPADSTNAFHSGSHVSSGVMIAAKFAVVAASGSPNESVAFASKDAKTTHAIGSTKHTAIRSSTRFAATRVTLAPGAAIGPTAGRRPAVG</sequence>
<accession>A0A919KV51</accession>
<dbReference type="Proteomes" id="UP000627369">
    <property type="component" value="Unassembled WGS sequence"/>
</dbReference>
<keyword evidence="2" id="KW-1185">Reference proteome</keyword>
<gene>
    <name evidence="1" type="ORF">GCM10017772_22950</name>
</gene>
<reference evidence="1" key="1">
    <citation type="journal article" date="2014" name="Int. J. Syst. Evol. Microbiol.">
        <title>Complete genome sequence of Corynebacterium casei LMG S-19264T (=DSM 44701T), isolated from a smear-ripened cheese.</title>
        <authorList>
            <consortium name="US DOE Joint Genome Institute (JGI-PGF)"/>
            <person name="Walter F."/>
            <person name="Albersmeier A."/>
            <person name="Kalinowski J."/>
            <person name="Ruckert C."/>
        </authorList>
    </citation>
    <scope>NUCLEOTIDE SEQUENCE</scope>
    <source>
        <strain evidence="1">CGMCC 4.7398</strain>
    </source>
</reference>
<organism evidence="1 2">
    <name type="scientific">Promicromonospora soli</name>
    <dbReference type="NCBI Taxonomy" id="2035533"/>
    <lineage>
        <taxon>Bacteria</taxon>
        <taxon>Bacillati</taxon>
        <taxon>Actinomycetota</taxon>
        <taxon>Actinomycetes</taxon>
        <taxon>Micrococcales</taxon>
        <taxon>Promicromonosporaceae</taxon>
        <taxon>Promicromonospora</taxon>
    </lineage>
</organism>
<comment type="caution">
    <text evidence="1">The sequence shown here is derived from an EMBL/GenBank/DDBJ whole genome shotgun (WGS) entry which is preliminary data.</text>
</comment>
<protein>
    <submittedName>
        <fullName evidence="1">Uncharacterized protein</fullName>
    </submittedName>
</protein>
<dbReference type="AlphaFoldDB" id="A0A919KV51"/>
<name>A0A919KV51_9MICO</name>